<proteinExistence type="predicted"/>
<dbReference type="KEGG" id="des:DSOUD_1147"/>
<dbReference type="EMBL" id="CP010802">
    <property type="protein sequence ID" value="ALC15929.1"/>
    <property type="molecule type" value="Genomic_DNA"/>
</dbReference>
<keyword evidence="2" id="KW-1185">Reference proteome</keyword>
<evidence type="ECO:0000313" key="1">
    <source>
        <dbReference type="EMBL" id="ALC15929.1"/>
    </source>
</evidence>
<evidence type="ECO:0000313" key="2">
    <source>
        <dbReference type="Proteomes" id="UP000057158"/>
    </source>
</evidence>
<dbReference type="PATRIC" id="fig|1603606.3.peg.1253"/>
<dbReference type="STRING" id="1603606.DSOUD_1147"/>
<accession>A0A0M3QFB5</accession>
<dbReference type="AlphaFoldDB" id="A0A0M3QFB5"/>
<sequence>MDAAVTEGAANYAAEDFAKVEGALVAALEEVKTQDGKMLKNYDKAKQMLAQAKADSEALQAKTVAEKQRLMDQAVADLAAAGTAVATASELVANAPKGKGSAADIMAMKADVSGLEAALTEVQPLIDGGDYAAASEKALAIKDKATALSDEINGVMEKLAALQGKQK</sequence>
<name>A0A0M3QFB5_9BACT</name>
<organism evidence="1 2">
    <name type="scientific">Desulfuromonas soudanensis</name>
    <dbReference type="NCBI Taxonomy" id="1603606"/>
    <lineage>
        <taxon>Bacteria</taxon>
        <taxon>Pseudomonadati</taxon>
        <taxon>Thermodesulfobacteriota</taxon>
        <taxon>Desulfuromonadia</taxon>
        <taxon>Desulfuromonadales</taxon>
        <taxon>Desulfuromonadaceae</taxon>
        <taxon>Desulfuromonas</taxon>
    </lineage>
</organism>
<dbReference type="Proteomes" id="UP000057158">
    <property type="component" value="Chromosome"/>
</dbReference>
<reference evidence="1 2" key="1">
    <citation type="submission" date="2015-07" db="EMBL/GenBank/DDBJ databases">
        <title>Isolation and Genomic Characterization of a Novel Halophilic Metal-Reducing Deltaproteobacterium from the Deep Subsurface.</title>
        <authorList>
            <person name="Badalamenti J.P."/>
            <person name="Summers Z.M."/>
            <person name="Gralnick J.A."/>
            <person name="Bond D.R."/>
        </authorList>
    </citation>
    <scope>NUCLEOTIDE SEQUENCE [LARGE SCALE GENOMIC DNA]</scope>
    <source>
        <strain evidence="1 2">WTL</strain>
    </source>
</reference>
<protein>
    <submittedName>
        <fullName evidence="1">Uncharacterized protein</fullName>
    </submittedName>
</protein>
<gene>
    <name evidence="1" type="ORF">DSOUD_1147</name>
</gene>